<keyword evidence="4" id="KW-1185">Reference proteome</keyword>
<dbReference type="EMBL" id="JWZX01001411">
    <property type="protein sequence ID" value="KOO33835.1"/>
    <property type="molecule type" value="Genomic_DNA"/>
</dbReference>
<evidence type="ECO:0000256" key="1">
    <source>
        <dbReference type="SAM" id="Coils"/>
    </source>
</evidence>
<evidence type="ECO:0000256" key="2">
    <source>
        <dbReference type="SAM" id="MobiDB-lite"/>
    </source>
</evidence>
<reference evidence="4" key="1">
    <citation type="journal article" date="2015" name="PLoS Genet.">
        <title>Genome Sequence and Transcriptome Analyses of Chrysochromulina tobin: Metabolic Tools for Enhanced Algal Fitness in the Prominent Order Prymnesiales (Haptophyceae).</title>
        <authorList>
            <person name="Hovde B.T."/>
            <person name="Deodato C.R."/>
            <person name="Hunsperger H.M."/>
            <person name="Ryken S.A."/>
            <person name="Yost W."/>
            <person name="Jha R.K."/>
            <person name="Patterson J."/>
            <person name="Monnat R.J. Jr."/>
            <person name="Barlow S.B."/>
            <person name="Starkenburg S.R."/>
            <person name="Cattolico R.A."/>
        </authorList>
    </citation>
    <scope>NUCLEOTIDE SEQUENCE</scope>
    <source>
        <strain evidence="4">CCMP291</strain>
    </source>
</reference>
<evidence type="ECO:0000313" key="4">
    <source>
        <dbReference type="Proteomes" id="UP000037460"/>
    </source>
</evidence>
<evidence type="ECO:0000313" key="3">
    <source>
        <dbReference type="EMBL" id="KOO33835.1"/>
    </source>
</evidence>
<dbReference type="AlphaFoldDB" id="A0A0M0K4T7"/>
<feature type="coiled-coil region" evidence="1">
    <location>
        <begin position="577"/>
        <end position="604"/>
    </location>
</feature>
<sequence length="970" mass="105810">MSGKVGASPQYAAVKAALADIEKRLADRNRQLYPGREMKALEQATEEAKKALGALVEVRNELKVKKADKVEEKLAKTLEQATAELEKMKGAVKLVAEKSRRTLTAVVATASELTGDRAVMQATLDAGVDAGLDEKELADAREKLSAIISFQLELTEGIESLRNLSEGGAWDINVPKLEGAITATKAPGGAYNTLQRLEVEEWMKVLIKPEPMAVATDEMEKALKTALALGMDEAVLKPLRKKNDDAKTTQNAYKAERKRAKKPESEPPAPPARPEPHADVAKMKADLEALLEAAAVKLAEAKATYAMKVAVEGIDPAELLDLGVRPLTEMPPVLLMLKEALVTAQAASADPEKLAKAQKAYEDAIVQRKEARQDLAKERLAGACTTPPSDCDMAALSAAITVAEEEGIEEQLILDAKAHEFVCRKTQSEDKLLPLAQPQLLTHDGFGIIEDLKLALEEANRCGGQEDLRIKAQAKLDFWLEARTRRDNALKALTTAMKVPTLMIDVAKVNEILIECIEARVDPAIIEESEKRIASLGKSAGLFAKAEKPPGLLNIPELMAELADVGGEEQMFQQQRQEELEVRVGALKAKIELIKETMDQQKKRDAFLKKQVTKRAHHQKPEDRSKTGELLPAWVRTDTITEREIEHEIPRPPAAQQEIELRALEQELIGAQEALKAQVAVIKAIALDATVPQDLVAFAQKKLAIATVADRMQTLCEPAISPLEIDCAALEAAIRKCEEKHAAMTIFGMGELDVNVPDEVLATAKARLAAATKAQSKQSKSREALTARVNAPTGTATFDTLVKLVAEAKENCVEEALILRAELKLKKMEDLAAASLRAGPLAFISFHFPCLRPLLVPCAISMIEQAEVKRLEMASRQEAARKELIELVGSWHYGIFDSSLESTDEVALKTALKVGFEVGLPQEDLELARIKVQVMDKYKRDKTIGLIQDASAEGSAAMASKDGQKISKRV</sequence>
<feature type="coiled-coil region" evidence="1">
    <location>
        <begin position="41"/>
        <end position="98"/>
    </location>
</feature>
<dbReference type="Proteomes" id="UP000037460">
    <property type="component" value="Unassembled WGS sequence"/>
</dbReference>
<protein>
    <submittedName>
        <fullName evidence="3">Uncharacterized protein</fullName>
    </submittedName>
</protein>
<name>A0A0M0K4T7_9EUKA</name>
<organism evidence="3 4">
    <name type="scientific">Chrysochromulina tobinii</name>
    <dbReference type="NCBI Taxonomy" id="1460289"/>
    <lineage>
        <taxon>Eukaryota</taxon>
        <taxon>Haptista</taxon>
        <taxon>Haptophyta</taxon>
        <taxon>Prymnesiophyceae</taxon>
        <taxon>Prymnesiales</taxon>
        <taxon>Chrysochromulinaceae</taxon>
        <taxon>Chrysochromulina</taxon>
    </lineage>
</organism>
<comment type="caution">
    <text evidence="3">The sequence shown here is derived from an EMBL/GenBank/DDBJ whole genome shotgun (WGS) entry which is preliminary data.</text>
</comment>
<gene>
    <name evidence="3" type="ORF">Ctob_007786</name>
</gene>
<keyword evidence="1" id="KW-0175">Coiled coil</keyword>
<accession>A0A0M0K4T7</accession>
<proteinExistence type="predicted"/>
<feature type="region of interest" description="Disordered" evidence="2">
    <location>
        <begin position="240"/>
        <end position="278"/>
    </location>
</feature>